<dbReference type="RefSeq" id="XP_007736618.1">
    <property type="nucleotide sequence ID" value="XM_007738428.1"/>
</dbReference>
<dbReference type="HOGENOM" id="CLU_031644_0_0_1"/>
<proteinExistence type="predicted"/>
<keyword evidence="5" id="KW-1185">Reference proteome</keyword>
<dbReference type="STRING" id="1182542.W9YCI0"/>
<name>W9YCI0_9EURO</name>
<dbReference type="Proteomes" id="UP000019478">
    <property type="component" value="Unassembled WGS sequence"/>
</dbReference>
<evidence type="ECO:0000259" key="3">
    <source>
        <dbReference type="Pfam" id="PF26434"/>
    </source>
</evidence>
<dbReference type="OrthoDB" id="5399559at2759"/>
<reference evidence="4 5" key="1">
    <citation type="submission" date="2013-03" db="EMBL/GenBank/DDBJ databases">
        <title>The Genome Sequence of Capronia epimyces CBS 606.96.</title>
        <authorList>
            <consortium name="The Broad Institute Genomics Platform"/>
            <person name="Cuomo C."/>
            <person name="de Hoog S."/>
            <person name="Gorbushina A."/>
            <person name="Walker B."/>
            <person name="Young S.K."/>
            <person name="Zeng Q."/>
            <person name="Gargeya S."/>
            <person name="Fitzgerald M."/>
            <person name="Haas B."/>
            <person name="Abouelleil A."/>
            <person name="Allen A.W."/>
            <person name="Alvarado L."/>
            <person name="Arachchi H.M."/>
            <person name="Berlin A.M."/>
            <person name="Chapman S.B."/>
            <person name="Gainer-Dewar J."/>
            <person name="Goldberg J."/>
            <person name="Griggs A."/>
            <person name="Gujja S."/>
            <person name="Hansen M."/>
            <person name="Howarth C."/>
            <person name="Imamovic A."/>
            <person name="Ireland A."/>
            <person name="Larimer J."/>
            <person name="McCowan C."/>
            <person name="Murphy C."/>
            <person name="Pearson M."/>
            <person name="Poon T.W."/>
            <person name="Priest M."/>
            <person name="Roberts A."/>
            <person name="Saif S."/>
            <person name="Shea T."/>
            <person name="Sisk P."/>
            <person name="Sykes S."/>
            <person name="Wortman J."/>
            <person name="Nusbaum C."/>
            <person name="Birren B."/>
        </authorList>
    </citation>
    <scope>NUCLEOTIDE SEQUENCE [LARGE SCALE GENOMIC DNA]</scope>
    <source>
        <strain evidence="4 5">CBS 606.96</strain>
    </source>
</reference>
<accession>W9YCI0</accession>
<dbReference type="GeneID" id="19172418"/>
<protein>
    <recommendedName>
        <fullName evidence="3">YAG7-like dimerisation domain-containing protein</fullName>
    </recommendedName>
</protein>
<comment type="caution">
    <text evidence="4">The sequence shown here is derived from an EMBL/GenBank/DDBJ whole genome shotgun (WGS) entry which is preliminary data.</text>
</comment>
<organism evidence="4 5">
    <name type="scientific">Capronia epimyces CBS 606.96</name>
    <dbReference type="NCBI Taxonomy" id="1182542"/>
    <lineage>
        <taxon>Eukaryota</taxon>
        <taxon>Fungi</taxon>
        <taxon>Dikarya</taxon>
        <taxon>Ascomycota</taxon>
        <taxon>Pezizomycotina</taxon>
        <taxon>Eurotiomycetes</taxon>
        <taxon>Chaetothyriomycetidae</taxon>
        <taxon>Chaetothyriales</taxon>
        <taxon>Herpotrichiellaceae</taxon>
        <taxon>Capronia</taxon>
    </lineage>
</organism>
<feature type="domain" description="YAG7-like dimerisation" evidence="3">
    <location>
        <begin position="170"/>
        <end position="251"/>
    </location>
</feature>
<dbReference type="AlphaFoldDB" id="W9YCI0"/>
<dbReference type="EMBL" id="AMGY01000007">
    <property type="protein sequence ID" value="EXJ80044.1"/>
    <property type="molecule type" value="Genomic_DNA"/>
</dbReference>
<evidence type="ECO:0000313" key="4">
    <source>
        <dbReference type="EMBL" id="EXJ80044.1"/>
    </source>
</evidence>
<evidence type="ECO:0000256" key="1">
    <source>
        <dbReference type="SAM" id="Coils"/>
    </source>
</evidence>
<feature type="compositionally biased region" description="Basic and acidic residues" evidence="2">
    <location>
        <begin position="389"/>
        <end position="405"/>
    </location>
</feature>
<feature type="compositionally biased region" description="Polar residues" evidence="2">
    <location>
        <begin position="1"/>
        <end position="11"/>
    </location>
</feature>
<evidence type="ECO:0000256" key="2">
    <source>
        <dbReference type="SAM" id="MobiDB-lite"/>
    </source>
</evidence>
<keyword evidence="1" id="KW-0175">Coiled coil</keyword>
<sequence>MSTAGSVSNDSKSAKKRKVKNGNAPPDSGSVTPSVETLAPDMSTPTNGVDSHGQSQYIKDLARNIRNLHKKLAASSKADAVVSENPNVSIDDLVAAKKLNADQKAQLLKKPALQAQLSLLEEQLTSFRAFAQELEERFSKEKSSLIEAHETEIENIKEKATRDAEDIKSKAVEDGLRVVSYFLHAAASKRQSEEADSEEGRAFEGALLLVYQGNDASLTSLKNLVYGTDDKVPDVNGETLEVTYAQVKLSALQGAQEEAPATEQEVEVEESKAADFTPTASDVQTDPTVASAGLTELDDTVAIQTPVTATAPNEALSIPVQASTGADAANATAEATWDPQASVVTDTSANNEEWVQVSRDPAETDHGVTATPAAVHDKNSWAEEAGAAAEEKTAAENDGFEQVRRERGRGRGGRGSRGDFRGRGRGGRGDGHRGGRGGAPRARGGSKADKS</sequence>
<feature type="region of interest" description="Disordered" evidence="2">
    <location>
        <begin position="349"/>
        <end position="451"/>
    </location>
</feature>
<gene>
    <name evidence="4" type="ORF">A1O3_08330</name>
</gene>
<dbReference type="eggNOG" id="ENOG502S59W">
    <property type="taxonomic scope" value="Eukaryota"/>
</dbReference>
<evidence type="ECO:0000313" key="5">
    <source>
        <dbReference type="Proteomes" id="UP000019478"/>
    </source>
</evidence>
<feature type="coiled-coil region" evidence="1">
    <location>
        <begin position="117"/>
        <end position="166"/>
    </location>
</feature>
<feature type="region of interest" description="Disordered" evidence="2">
    <location>
        <begin position="1"/>
        <end position="55"/>
    </location>
</feature>
<feature type="compositionally biased region" description="Polar residues" evidence="2">
    <location>
        <begin position="43"/>
        <end position="55"/>
    </location>
</feature>
<feature type="compositionally biased region" description="Basic and acidic residues" evidence="2">
    <location>
        <begin position="416"/>
        <end position="433"/>
    </location>
</feature>
<dbReference type="Pfam" id="PF26434">
    <property type="entry name" value="YAG7_C"/>
    <property type="match status" value="1"/>
</dbReference>
<dbReference type="InterPro" id="IPR058602">
    <property type="entry name" value="YAG7_dimerisation_dom"/>
</dbReference>